<evidence type="ECO:0000313" key="2">
    <source>
        <dbReference type="Proteomes" id="UP000186039"/>
    </source>
</evidence>
<keyword evidence="2" id="KW-1185">Reference proteome</keyword>
<dbReference type="RefSeq" id="WP_075713399.1">
    <property type="nucleotide sequence ID" value="NZ_AP019655.1"/>
</dbReference>
<name>A0ABX3FT02_9VIBR</name>
<dbReference type="EMBL" id="MJMH01000035">
    <property type="protein sequence ID" value="OLQ96127.1"/>
    <property type="molecule type" value="Genomic_DNA"/>
</dbReference>
<accession>A0ABX3FT02</accession>
<dbReference type="InterPro" id="IPR036890">
    <property type="entry name" value="HATPase_C_sf"/>
</dbReference>
<dbReference type="SUPFAM" id="SSF55874">
    <property type="entry name" value="ATPase domain of HSP90 chaperone/DNA topoisomerase II/histidine kinase"/>
    <property type="match status" value="1"/>
</dbReference>
<proteinExistence type="predicted"/>
<dbReference type="Proteomes" id="UP000186039">
    <property type="component" value="Unassembled WGS sequence"/>
</dbReference>
<comment type="caution">
    <text evidence="1">The sequence shown here is derived from an EMBL/GenBank/DDBJ whole genome shotgun (WGS) entry which is preliminary data.</text>
</comment>
<organism evidence="1 2">
    <name type="scientific">Vibrio panuliri</name>
    <dbReference type="NCBI Taxonomy" id="1381081"/>
    <lineage>
        <taxon>Bacteria</taxon>
        <taxon>Pseudomonadati</taxon>
        <taxon>Pseudomonadota</taxon>
        <taxon>Gammaproteobacteria</taxon>
        <taxon>Vibrionales</taxon>
        <taxon>Vibrionaceae</taxon>
        <taxon>Vibrio</taxon>
    </lineage>
</organism>
<protein>
    <submittedName>
        <fullName evidence="1">DNA mismatch repair protein</fullName>
    </submittedName>
</protein>
<reference evidence="1 2" key="1">
    <citation type="submission" date="2016-09" db="EMBL/GenBank/DDBJ databases">
        <title>Genomic Taxonomy of the Vibrionaceae.</title>
        <authorList>
            <person name="Gonzalez-Castillo A."/>
            <person name="Gomez-Gil B."/>
            <person name="Enciso-Ibarra K."/>
        </authorList>
    </citation>
    <scope>NUCLEOTIDE SEQUENCE [LARGE SCALE GENOMIC DNA]</scope>
    <source>
        <strain evidence="1 2">CAIM 1902</strain>
    </source>
</reference>
<evidence type="ECO:0000313" key="1">
    <source>
        <dbReference type="EMBL" id="OLQ96127.1"/>
    </source>
</evidence>
<dbReference type="Gene3D" id="3.30.565.10">
    <property type="entry name" value="Histidine kinase-like ATPase, C-terminal domain"/>
    <property type="match status" value="1"/>
</dbReference>
<dbReference type="Pfam" id="PF13589">
    <property type="entry name" value="HATPase_c_3"/>
    <property type="match status" value="1"/>
</dbReference>
<gene>
    <name evidence="1" type="ORF">BIY20_19975</name>
</gene>
<sequence>MATRILKVEVENDFLNKVSNSGAYTAISELVWNSLDADASTVKVKLCEDAIMGGWDKLQVIDDGIGISNKVADKHFSKLGGSWKKFAQKTKKGRFLHGQEGQGRFKPFSLGRIIDWNTVYLEESQQQLQSLVITGKSEEIGNFTLNDGSPKDELRHTGTTVTISELTPKGLKVSENGLINYISCAFAIYLAKYPTISLYVNDKKIDPAEYVEHEDTIDLPSVIFEEESYAYSLKVIEWKCDTKNELHFCDSNGFPLHSYDKTIRGTSDFNYTAYLISNHISKLSSKGVLELGSLEPTLSKPIDDALASLKNHLYLRRIAKSANIIQKWKDEDIYPYSGNTLNTIDEAERQIFDVLAINISQELPDFEKAPVKVKKLQFRLLKQIVTSNPNDLQLIFEEVLNLTVKKQKELAELLQDVSLTSIINASKIISDRLKFIAGLEHIVFDPEKKKVLKERSQLHKILAENTWIFGDAFALSVNDQSLTEVLKKHLKAQNVDLIPNKPVTRIDSSRGIVDLMLTQSVPQNHAEKLEHLVIELKAPKVPIGAKEIQQIESYAFAVAADERFNKLDVRWNFWIVSNDTDAFADNRAKQDKTGQGIIYQTDNVTIQIKTWGQLIKECKHRLEFVRSHLDLDVKTTDGLQYLQENYSEYTESIILDKELLTD</sequence>